<feature type="transmembrane region" description="Helical" evidence="7">
    <location>
        <begin position="192"/>
        <end position="210"/>
    </location>
</feature>
<feature type="transmembrane region" description="Helical" evidence="7">
    <location>
        <begin position="498"/>
        <end position="520"/>
    </location>
</feature>
<reference evidence="8" key="1">
    <citation type="submission" date="2021-12" db="EMBL/GenBank/DDBJ databases">
        <title>Black yeast isolated from Biological Soil Crust.</title>
        <authorList>
            <person name="Kurbessoian T."/>
        </authorList>
    </citation>
    <scope>NUCLEOTIDE SEQUENCE</scope>
    <source>
        <strain evidence="8">CCFEE 5208</strain>
    </source>
</reference>
<feature type="transmembrane region" description="Helical" evidence="7">
    <location>
        <begin position="444"/>
        <end position="464"/>
    </location>
</feature>
<feature type="transmembrane region" description="Helical" evidence="7">
    <location>
        <begin position="303"/>
        <end position="324"/>
    </location>
</feature>
<evidence type="ECO:0000256" key="5">
    <source>
        <dbReference type="ARBA" id="ARBA00022989"/>
    </source>
</evidence>
<evidence type="ECO:0000256" key="7">
    <source>
        <dbReference type="SAM" id="Phobius"/>
    </source>
</evidence>
<dbReference type="AlphaFoldDB" id="A0AAN6J127"/>
<protein>
    <recommendedName>
        <fullName evidence="10">Chromate transporter</fullName>
    </recommendedName>
</protein>
<comment type="caution">
    <text evidence="8">The sequence shown here is derived from an EMBL/GenBank/DDBJ whole genome shotgun (WGS) entry which is preliminary data.</text>
</comment>
<dbReference type="PANTHER" id="PTHR33567">
    <property type="entry name" value="CHROMATE ION TRANSPORTER (EUROFUNG)"/>
    <property type="match status" value="1"/>
</dbReference>
<comment type="similarity">
    <text evidence="2">Belongs to the chromate ion transporter (CHR) (TC 2.A.51) family.</text>
</comment>
<comment type="subcellular location">
    <subcellularLocation>
        <location evidence="1">Cell membrane</location>
        <topology evidence="1">Multi-pass membrane protein</topology>
    </subcellularLocation>
</comment>
<sequence length="523" mass="55803">MSSALARGVWDALNTRLQLSKAAEIVRPVLAANWHLGFTAFGGPSVHFQIFRKRFVEDKHWIDDQIVCLPARHQSCASTRPTAAKTPPLPKQYQELFAICQATPGPGSTKMLFSINALHSGWLAGILASLIWSVPGALGMYGLSLGVARIDQLLPGPVYALLTGLNAATVGIIALAAVQLGEKAVTDRLTRGVVLVGGCAGLLYTALWYFPVLMAGAGLATLGWDFRVLQRSGELVRKALWRRSGLEPEALQGGQEVDVELQIVSGNQQPALQVKEGSTSNVLEREDEPRVVPASLQLDLSSWQTSLALITLALALLVAILVLRSQLPNPPRGLSIFANLYLAGTIIFGGGPVVIPLLRTYIVAEGWVSSRDFLIGLAVIQAIPGPNFNFAVYLGSLAALGTPLPSAVGALLAYLGIFAPGILISAGLMGVWGRLRSQRWLKSFLRGVNALAVGLVFTAVYRLWQLGFIDAQHSVGQPLGSDPWWVVVTATSFVTGRWFGLNAAAAILLGGVMGLVWYGIVKG</sequence>
<proteinExistence type="inferred from homology"/>
<feature type="transmembrane region" description="Helical" evidence="7">
    <location>
        <begin position="336"/>
        <end position="358"/>
    </location>
</feature>
<dbReference type="InterPro" id="IPR003370">
    <property type="entry name" value="Chromate_transpt"/>
</dbReference>
<accession>A0AAN6J127</accession>
<keyword evidence="3" id="KW-1003">Cell membrane</keyword>
<evidence type="ECO:0000313" key="9">
    <source>
        <dbReference type="Proteomes" id="UP001168146"/>
    </source>
</evidence>
<evidence type="ECO:0008006" key="10">
    <source>
        <dbReference type="Google" id="ProtNLM"/>
    </source>
</evidence>
<evidence type="ECO:0000256" key="2">
    <source>
        <dbReference type="ARBA" id="ARBA00005262"/>
    </source>
</evidence>
<feature type="transmembrane region" description="Helical" evidence="7">
    <location>
        <begin position="120"/>
        <end position="138"/>
    </location>
</feature>
<evidence type="ECO:0000256" key="4">
    <source>
        <dbReference type="ARBA" id="ARBA00022692"/>
    </source>
</evidence>
<keyword evidence="5 7" id="KW-1133">Transmembrane helix</keyword>
<feature type="transmembrane region" description="Helical" evidence="7">
    <location>
        <begin position="411"/>
        <end position="432"/>
    </location>
</feature>
<gene>
    <name evidence="8" type="ORF">LTR82_015823</name>
</gene>
<evidence type="ECO:0000313" key="8">
    <source>
        <dbReference type="EMBL" id="KAK0307786.1"/>
    </source>
</evidence>
<feature type="transmembrane region" description="Helical" evidence="7">
    <location>
        <begin position="158"/>
        <end position="180"/>
    </location>
</feature>
<evidence type="ECO:0000256" key="3">
    <source>
        <dbReference type="ARBA" id="ARBA00022475"/>
    </source>
</evidence>
<keyword evidence="6 7" id="KW-0472">Membrane</keyword>
<evidence type="ECO:0000256" key="1">
    <source>
        <dbReference type="ARBA" id="ARBA00004651"/>
    </source>
</evidence>
<dbReference type="GO" id="GO:0015109">
    <property type="term" value="F:chromate transmembrane transporter activity"/>
    <property type="evidence" value="ECO:0007669"/>
    <property type="project" value="InterPro"/>
</dbReference>
<name>A0AAN6J127_9PEZI</name>
<keyword evidence="4 7" id="KW-0812">Transmembrane</keyword>
<dbReference type="Proteomes" id="UP001168146">
    <property type="component" value="Unassembled WGS sequence"/>
</dbReference>
<dbReference type="Pfam" id="PF02417">
    <property type="entry name" value="Chromate_transp"/>
    <property type="match status" value="2"/>
</dbReference>
<dbReference type="EMBL" id="JASUXU010000092">
    <property type="protein sequence ID" value="KAK0307786.1"/>
    <property type="molecule type" value="Genomic_DNA"/>
</dbReference>
<organism evidence="8 9">
    <name type="scientific">Friedmanniomyces endolithicus</name>
    <dbReference type="NCBI Taxonomy" id="329885"/>
    <lineage>
        <taxon>Eukaryota</taxon>
        <taxon>Fungi</taxon>
        <taxon>Dikarya</taxon>
        <taxon>Ascomycota</taxon>
        <taxon>Pezizomycotina</taxon>
        <taxon>Dothideomycetes</taxon>
        <taxon>Dothideomycetidae</taxon>
        <taxon>Mycosphaerellales</taxon>
        <taxon>Teratosphaeriaceae</taxon>
        <taxon>Friedmanniomyces</taxon>
    </lineage>
</organism>
<dbReference type="GO" id="GO:0005886">
    <property type="term" value="C:plasma membrane"/>
    <property type="evidence" value="ECO:0007669"/>
    <property type="project" value="UniProtKB-SubCell"/>
</dbReference>
<dbReference type="PANTHER" id="PTHR33567:SF3">
    <property type="entry name" value="CHROMATE ION TRANSPORTER (EUROFUNG)"/>
    <property type="match status" value="1"/>
</dbReference>
<evidence type="ECO:0000256" key="6">
    <source>
        <dbReference type="ARBA" id="ARBA00023136"/>
    </source>
</evidence>